<keyword evidence="7" id="KW-1185">Reference proteome</keyword>
<comment type="similarity">
    <text evidence="1">Belongs to the peptidase A1 family.</text>
</comment>
<evidence type="ECO:0000256" key="4">
    <source>
        <dbReference type="SAM" id="SignalP"/>
    </source>
</evidence>
<dbReference type="InterPro" id="IPR021109">
    <property type="entry name" value="Peptidase_aspartic_dom_sf"/>
</dbReference>
<evidence type="ECO:0000256" key="2">
    <source>
        <dbReference type="PIRSR" id="PIRSR601461-1"/>
    </source>
</evidence>
<feature type="signal peptide" evidence="4">
    <location>
        <begin position="1"/>
        <end position="19"/>
    </location>
</feature>
<dbReference type="GeneID" id="28986849"/>
<dbReference type="PRINTS" id="PR00792">
    <property type="entry name" value="PEPSIN"/>
</dbReference>
<feature type="domain" description="Peptidase A1" evidence="5">
    <location>
        <begin position="84"/>
        <end position="425"/>
    </location>
</feature>
<keyword evidence="6" id="KW-0645">Protease</keyword>
<dbReference type="PANTHER" id="PTHR47966:SF6">
    <property type="entry name" value="PEPTIDASE A1 DOMAIN-CONTAINING PROTEIN"/>
    <property type="match status" value="1"/>
</dbReference>
<sequence>MLPAFLLLTAAAAATPADGIRTFAVRNAQSDAYSADPATRMAWFHEEGTRVRLKYAERLGLNVDAIKASRKRSTVQVQNWGSSYSVQVDIGTPPQTFDTFIDTGSSDLWVVGRCQDPRECGMSKPFVPKDSSSFQGTGRIFNITYLKGETVGEWVEDVVSVGGVGIRTMFGLADYLTEWSTEQSALMGLGFQDASTGGEMPWWQAASANWTEKRWGMYLARTANWTDAVSNPSPQGGELTFGGIDRSKFYGDASFYSLASRRGLWTIPSQGIALQGRILDPTTVLATTDSGTSIIMGPDAAVLAFYRAIDPRAVAFSDGSWAYECGPGGNINASFAFGTPNEPGFGPPRLFEMWDGDLVFFSGTRAEFATAGVRLPPFMMGERYCIGNVMSWNDDTVSNYWLIGSPFLRNVYSIYETTPIRHGFAPLSFEFNLKYGDTYNPIQGGDGASGGGNSPHSPSAGGGNVTTDAGQGGGQATTKPSGAGRSGVAMLVGGLALAVWCL</sequence>
<evidence type="ECO:0000256" key="3">
    <source>
        <dbReference type="SAM" id="MobiDB-lite"/>
    </source>
</evidence>
<proteinExistence type="inferred from homology"/>
<dbReference type="InterPro" id="IPR034164">
    <property type="entry name" value="Pepsin-like_dom"/>
</dbReference>
<organism evidence="6 7">
    <name type="scientific">Cutaneotrichosporon oleaginosum</name>
    <dbReference type="NCBI Taxonomy" id="879819"/>
    <lineage>
        <taxon>Eukaryota</taxon>
        <taxon>Fungi</taxon>
        <taxon>Dikarya</taxon>
        <taxon>Basidiomycota</taxon>
        <taxon>Agaricomycotina</taxon>
        <taxon>Tremellomycetes</taxon>
        <taxon>Trichosporonales</taxon>
        <taxon>Trichosporonaceae</taxon>
        <taxon>Cutaneotrichosporon</taxon>
    </lineage>
</organism>
<dbReference type="RefSeq" id="XP_018282839.1">
    <property type="nucleotide sequence ID" value="XM_018426246.1"/>
</dbReference>
<keyword evidence="6" id="KW-0378">Hydrolase</keyword>
<dbReference type="GO" id="GO:0004190">
    <property type="term" value="F:aspartic-type endopeptidase activity"/>
    <property type="evidence" value="ECO:0007669"/>
    <property type="project" value="InterPro"/>
</dbReference>
<dbReference type="Proteomes" id="UP000053611">
    <property type="component" value="Unassembled WGS sequence"/>
</dbReference>
<evidence type="ECO:0000313" key="7">
    <source>
        <dbReference type="Proteomes" id="UP000053611"/>
    </source>
</evidence>
<dbReference type="Gene3D" id="2.40.70.10">
    <property type="entry name" value="Acid Proteases"/>
    <property type="match status" value="2"/>
</dbReference>
<dbReference type="SUPFAM" id="SSF50630">
    <property type="entry name" value="Acid proteases"/>
    <property type="match status" value="1"/>
</dbReference>
<feature type="compositionally biased region" description="Gly residues" evidence="3">
    <location>
        <begin position="444"/>
        <end position="453"/>
    </location>
</feature>
<feature type="region of interest" description="Disordered" evidence="3">
    <location>
        <begin position="444"/>
        <end position="483"/>
    </location>
</feature>
<dbReference type="CDD" id="cd05471">
    <property type="entry name" value="pepsin_like"/>
    <property type="match status" value="1"/>
</dbReference>
<dbReference type="InterPro" id="IPR001461">
    <property type="entry name" value="Aspartic_peptidase_A1"/>
</dbReference>
<evidence type="ECO:0000256" key="1">
    <source>
        <dbReference type="ARBA" id="ARBA00007447"/>
    </source>
</evidence>
<dbReference type="GO" id="GO:0006508">
    <property type="term" value="P:proteolysis"/>
    <property type="evidence" value="ECO:0007669"/>
    <property type="project" value="UniProtKB-KW"/>
</dbReference>
<dbReference type="PROSITE" id="PS51767">
    <property type="entry name" value="PEPTIDASE_A1"/>
    <property type="match status" value="1"/>
</dbReference>
<protein>
    <submittedName>
        <fullName evidence="6">Acid protease</fullName>
    </submittedName>
</protein>
<evidence type="ECO:0000259" key="5">
    <source>
        <dbReference type="PROSITE" id="PS51767"/>
    </source>
</evidence>
<dbReference type="AlphaFoldDB" id="A0A0J0XZ72"/>
<feature type="compositionally biased region" description="Gly residues" evidence="3">
    <location>
        <begin position="460"/>
        <end position="475"/>
    </location>
</feature>
<keyword evidence="4" id="KW-0732">Signal</keyword>
<evidence type="ECO:0000313" key="6">
    <source>
        <dbReference type="EMBL" id="KLT46348.1"/>
    </source>
</evidence>
<dbReference type="PANTHER" id="PTHR47966">
    <property type="entry name" value="BETA-SITE APP-CLEAVING ENZYME, ISOFORM A-RELATED"/>
    <property type="match status" value="1"/>
</dbReference>
<name>A0A0J0XZ72_9TREE</name>
<dbReference type="InterPro" id="IPR033121">
    <property type="entry name" value="PEPTIDASE_A1"/>
</dbReference>
<reference evidence="6 7" key="1">
    <citation type="submission" date="2015-03" db="EMBL/GenBank/DDBJ databases">
        <title>Genomics and transcriptomics of the oil-accumulating basidiomycete yeast T. oleaginosus allow insights into substrate utilization and the diverse evolutionary trajectories of mating systems in fungi.</title>
        <authorList>
            <consortium name="DOE Joint Genome Institute"/>
            <person name="Kourist R."/>
            <person name="Kracht O."/>
            <person name="Bracharz F."/>
            <person name="Lipzen A."/>
            <person name="Nolan M."/>
            <person name="Ohm R."/>
            <person name="Grigoriev I."/>
            <person name="Sun S."/>
            <person name="Heitman J."/>
            <person name="Bruck T."/>
            <person name="Nowrousian M."/>
        </authorList>
    </citation>
    <scope>NUCLEOTIDE SEQUENCE [LARGE SCALE GENOMIC DNA]</scope>
    <source>
        <strain evidence="6 7">IBC0246</strain>
    </source>
</reference>
<accession>A0A0J0XZ72</accession>
<feature type="chain" id="PRO_5005246570" evidence="4">
    <location>
        <begin position="20"/>
        <end position="502"/>
    </location>
</feature>
<dbReference type="EMBL" id="KQ087177">
    <property type="protein sequence ID" value="KLT46348.1"/>
    <property type="molecule type" value="Genomic_DNA"/>
</dbReference>
<gene>
    <name evidence="6" type="ORF">CC85DRAFT_324679</name>
</gene>
<dbReference type="OrthoDB" id="15189at2759"/>
<feature type="active site" evidence="2">
    <location>
        <position position="102"/>
    </location>
</feature>
<feature type="active site" evidence="2">
    <location>
        <position position="289"/>
    </location>
</feature>
<dbReference type="Pfam" id="PF00026">
    <property type="entry name" value="Asp"/>
    <property type="match status" value="1"/>
</dbReference>